<evidence type="ECO:0000313" key="3">
    <source>
        <dbReference type="Proteomes" id="UP000198583"/>
    </source>
</evidence>
<dbReference type="GO" id="GO:0016853">
    <property type="term" value="F:isomerase activity"/>
    <property type="evidence" value="ECO:0007669"/>
    <property type="project" value="UniProtKB-KW"/>
</dbReference>
<dbReference type="RefSeq" id="WP_177320948.1">
    <property type="nucleotide sequence ID" value="NZ_FOYL01000020.1"/>
</dbReference>
<dbReference type="InterPro" id="IPR037401">
    <property type="entry name" value="SnoaL-like"/>
</dbReference>
<dbReference type="EMBL" id="FOYL01000020">
    <property type="protein sequence ID" value="SFR29616.1"/>
    <property type="molecule type" value="Genomic_DNA"/>
</dbReference>
<feature type="domain" description="SnoaL-like" evidence="1">
    <location>
        <begin position="13"/>
        <end position="123"/>
    </location>
</feature>
<evidence type="ECO:0000313" key="2">
    <source>
        <dbReference type="EMBL" id="SFR29616.1"/>
    </source>
</evidence>
<keyword evidence="2" id="KW-0413">Isomerase</keyword>
<keyword evidence="3" id="KW-1185">Reference proteome</keyword>
<evidence type="ECO:0000259" key="1">
    <source>
        <dbReference type="Pfam" id="PF12680"/>
    </source>
</evidence>
<dbReference type="STRING" id="84724.SAMN04488564_12089"/>
<proteinExistence type="predicted"/>
<dbReference type="Pfam" id="PF12680">
    <property type="entry name" value="SnoaL_2"/>
    <property type="match status" value="1"/>
</dbReference>
<dbReference type="AlphaFoldDB" id="A0A1I6FI46"/>
<dbReference type="InterPro" id="IPR032710">
    <property type="entry name" value="NTF2-like_dom_sf"/>
</dbReference>
<dbReference type="SUPFAM" id="SSF54427">
    <property type="entry name" value="NTF2-like"/>
    <property type="match status" value="1"/>
</dbReference>
<dbReference type="Gene3D" id="3.10.450.50">
    <property type="match status" value="1"/>
</dbReference>
<name>A0A1I6FI46_9PSEU</name>
<organism evidence="2 3">
    <name type="scientific">Lentzea waywayandensis</name>
    <dbReference type="NCBI Taxonomy" id="84724"/>
    <lineage>
        <taxon>Bacteria</taxon>
        <taxon>Bacillati</taxon>
        <taxon>Actinomycetota</taxon>
        <taxon>Actinomycetes</taxon>
        <taxon>Pseudonocardiales</taxon>
        <taxon>Pseudonocardiaceae</taxon>
        <taxon>Lentzea</taxon>
    </lineage>
</organism>
<sequence>MNNVHQKSLQTAQAFIAAFESRDPAAVASLLADDATFVIPLSIAGTPEPWYVFDSPAAVRSYIEAVAAKFDHVAFVDQVWTVSEDARSVFLQANGDILSSTEKLVYNNVYIFRIDVADGHIVKVWEYANPVAYANLGITDSEAEAAAQAAN</sequence>
<reference evidence="3" key="1">
    <citation type="submission" date="2016-10" db="EMBL/GenBank/DDBJ databases">
        <authorList>
            <person name="Varghese N."/>
            <person name="Submissions S."/>
        </authorList>
    </citation>
    <scope>NUCLEOTIDE SEQUENCE [LARGE SCALE GENOMIC DNA]</scope>
    <source>
        <strain evidence="3">DSM 44232</strain>
    </source>
</reference>
<accession>A0A1I6FI46</accession>
<gene>
    <name evidence="2" type="ORF">SAMN04488564_12089</name>
</gene>
<dbReference type="Proteomes" id="UP000198583">
    <property type="component" value="Unassembled WGS sequence"/>
</dbReference>
<protein>
    <submittedName>
        <fullName evidence="2">Ketosteroid isomerase-related protein</fullName>
    </submittedName>
</protein>